<keyword evidence="10" id="KW-0472">Membrane</keyword>
<keyword evidence="13" id="KW-0968">Cytoplasmic vesicle</keyword>
<dbReference type="SUPFAM" id="SSF57903">
    <property type="entry name" value="FYVE/PHD zinc finger"/>
    <property type="match status" value="1"/>
</dbReference>
<comment type="similarity">
    <text evidence="4">Belongs to the spire family.</text>
</comment>
<reference evidence="17" key="1">
    <citation type="submission" date="2025-08" db="UniProtKB">
        <authorList>
            <consortium name="RefSeq"/>
        </authorList>
    </citation>
    <scope>IDENTIFICATION</scope>
    <source>
        <tissue evidence="17">Muscle</tissue>
    </source>
</reference>
<evidence type="ECO:0000259" key="15">
    <source>
        <dbReference type="PROSITE" id="PS51377"/>
    </source>
</evidence>
<dbReference type="InterPro" id="IPR013083">
    <property type="entry name" value="Znf_RING/FYVE/PHD"/>
</dbReference>
<dbReference type="InterPro" id="IPR029901">
    <property type="entry name" value="Spire"/>
</dbReference>
<keyword evidence="5" id="KW-0813">Transport</keyword>
<feature type="region of interest" description="Disordered" evidence="14">
    <location>
        <begin position="629"/>
        <end position="663"/>
    </location>
</feature>
<name>A0ABM1TG29_LIMPO</name>
<organism evidence="16 17">
    <name type="scientific">Limulus polyphemus</name>
    <name type="common">Atlantic horseshoe crab</name>
    <dbReference type="NCBI Taxonomy" id="6850"/>
    <lineage>
        <taxon>Eukaryota</taxon>
        <taxon>Metazoa</taxon>
        <taxon>Ecdysozoa</taxon>
        <taxon>Arthropoda</taxon>
        <taxon>Chelicerata</taxon>
        <taxon>Merostomata</taxon>
        <taxon>Xiphosura</taxon>
        <taxon>Limulidae</taxon>
        <taxon>Limulus</taxon>
    </lineage>
</organism>
<keyword evidence="12" id="KW-0206">Cytoskeleton</keyword>
<gene>
    <name evidence="17" type="primary">LOC106469631</name>
</gene>
<sequence>MAEGRRTTPRCELDKYGCVRLSSILQSFNAPINEEHAWAICYQTAKCFLREWENSVSNVYCLTDTSQIRIQKDGTIHSSSVRTHRSDVRRRPPATSVYKIVASLGLVIFRALDYGLCEDEERNLSQNLEILIDRMTSADPDDASNADDSDSSGDDAKSQNADEGIEKDSGEYDSLETDDENNGKKRNGLTLQKVIEMCASHLPCPAQADTHYKAVCRALVAEALELSSFLEKVSKGTKAMLWIQVIKELRQGVKLKKVDFDSHPQHSIEYELTPYEMLLDDIRSRRYKLNKVMVNGDIPPRVKKDAHALILEFIRSRPPLVPVSERKLPPPPQRQPSLYEKLMAAIKQQPKLKPTTMRSSSVETSRTKLCSDDFTPKPRRKVIKPDLNLRLSSSFDEDDGDEDFPPSPAEEQPQSLPVNVSQPPKQRSPWQTMALDLAKYSTSFISERRHSISVCESPTDQFPNQLKGRSPLQRSNTLANGQNDSGSGKACSDSVNAIAEYWKASQWGKALECLSLTLEEVVHIRNVLTKAELESLLVNKELHDDLEKGKICFACKKTKFSFFGSWGVKCKLCERLVCEKCSSKMRIPVEHFANIPVYMLSPTPSPPPEEESSRKSFWKLPEAFNFTSLTSGSAPASPNLSTRNKNVQQATSRPFSAGSQRRLHHSESIHVLCADAERKRRGVNVKRAPLTRSRTITQKPESPTEEKIRGQLMRVCRGCKGMVCHIILASRNTVTTTHKKGRTTDSKPQHSNAISCTIACLSPVEASPPSSPEGHV</sequence>
<evidence type="ECO:0000256" key="5">
    <source>
        <dbReference type="ARBA" id="ARBA00022448"/>
    </source>
</evidence>
<evidence type="ECO:0000313" key="16">
    <source>
        <dbReference type="Proteomes" id="UP000694941"/>
    </source>
</evidence>
<dbReference type="PANTHER" id="PTHR21345:SF3">
    <property type="entry name" value="PROTEIN SPIRE"/>
    <property type="match status" value="1"/>
</dbReference>
<evidence type="ECO:0000256" key="7">
    <source>
        <dbReference type="ARBA" id="ARBA00022490"/>
    </source>
</evidence>
<dbReference type="Gene3D" id="3.30.40.10">
    <property type="entry name" value="Zinc/RING finger domain, C3HC4 (zinc finger)"/>
    <property type="match status" value="1"/>
</dbReference>
<feature type="compositionally biased region" description="Acidic residues" evidence="14">
    <location>
        <begin position="139"/>
        <end position="153"/>
    </location>
</feature>
<protein>
    <submittedName>
        <fullName evidence="17">Protein spire homolog 1-like</fullName>
    </submittedName>
</protein>
<evidence type="ECO:0000256" key="14">
    <source>
        <dbReference type="SAM" id="MobiDB-lite"/>
    </source>
</evidence>
<evidence type="ECO:0000256" key="11">
    <source>
        <dbReference type="ARBA" id="ARBA00023203"/>
    </source>
</evidence>
<evidence type="ECO:0000256" key="3">
    <source>
        <dbReference type="ARBA" id="ARBA00004413"/>
    </source>
</evidence>
<dbReference type="CDD" id="cd22078">
    <property type="entry name" value="WH2_Spire1_r2-like"/>
    <property type="match status" value="1"/>
</dbReference>
<keyword evidence="16" id="KW-1185">Reference proteome</keyword>
<evidence type="ECO:0000256" key="8">
    <source>
        <dbReference type="ARBA" id="ARBA00022737"/>
    </source>
</evidence>
<feature type="compositionally biased region" description="Polar residues" evidence="14">
    <location>
        <begin position="472"/>
        <end position="486"/>
    </location>
</feature>
<keyword evidence="8" id="KW-0677">Repeat</keyword>
<dbReference type="Gene3D" id="1.10.510.10">
    <property type="entry name" value="Transferase(Phosphotransferase) domain 1"/>
    <property type="match status" value="1"/>
</dbReference>
<evidence type="ECO:0000256" key="2">
    <source>
        <dbReference type="ARBA" id="ARBA00004245"/>
    </source>
</evidence>
<dbReference type="GeneID" id="106469631"/>
<dbReference type="Proteomes" id="UP000694941">
    <property type="component" value="Unplaced"/>
</dbReference>
<evidence type="ECO:0000256" key="1">
    <source>
        <dbReference type="ARBA" id="ARBA00004180"/>
    </source>
</evidence>
<feature type="compositionally biased region" description="Acidic residues" evidence="14">
    <location>
        <begin position="171"/>
        <end position="180"/>
    </location>
</feature>
<feature type="domain" description="KIND" evidence="15">
    <location>
        <begin position="19"/>
        <end position="226"/>
    </location>
</feature>
<keyword evidence="9" id="KW-0653">Protein transport</keyword>
<dbReference type="InterPro" id="IPR011019">
    <property type="entry name" value="KIND_dom"/>
</dbReference>
<dbReference type="CDD" id="cd22068">
    <property type="entry name" value="WH2_DmSpire_r3-like"/>
    <property type="match status" value="1"/>
</dbReference>
<evidence type="ECO:0000256" key="13">
    <source>
        <dbReference type="ARBA" id="ARBA00023329"/>
    </source>
</evidence>
<feature type="region of interest" description="Disordered" evidence="14">
    <location>
        <begin position="138"/>
        <end position="185"/>
    </location>
</feature>
<dbReference type="SMART" id="SM00750">
    <property type="entry name" value="KIND"/>
    <property type="match status" value="1"/>
</dbReference>
<evidence type="ECO:0000256" key="10">
    <source>
        <dbReference type="ARBA" id="ARBA00023136"/>
    </source>
</evidence>
<proteinExistence type="inferred from homology"/>
<accession>A0ABM1TG29</accession>
<feature type="region of interest" description="Disordered" evidence="14">
    <location>
        <begin position="456"/>
        <end position="489"/>
    </location>
</feature>
<keyword evidence="11" id="KW-0009">Actin-binding</keyword>
<feature type="compositionally biased region" description="Polar residues" evidence="14">
    <location>
        <begin position="412"/>
        <end position="428"/>
    </location>
</feature>
<evidence type="ECO:0000256" key="12">
    <source>
        <dbReference type="ARBA" id="ARBA00023212"/>
    </source>
</evidence>
<feature type="compositionally biased region" description="Polar residues" evidence="14">
    <location>
        <begin position="629"/>
        <end position="659"/>
    </location>
</feature>
<feature type="compositionally biased region" description="Acidic residues" evidence="14">
    <location>
        <begin position="395"/>
        <end position="404"/>
    </location>
</feature>
<keyword evidence="7" id="KW-0963">Cytoplasm</keyword>
<dbReference type="Pfam" id="PF16474">
    <property type="entry name" value="KIND"/>
    <property type="match status" value="1"/>
</dbReference>
<dbReference type="PANTHER" id="PTHR21345">
    <property type="entry name" value="SPIRE"/>
    <property type="match status" value="1"/>
</dbReference>
<keyword evidence="6" id="KW-1003">Cell membrane</keyword>
<comment type="subcellular location">
    <subcellularLocation>
        <location evidence="3">Cell membrane</location>
        <topology evidence="3">Peripheral membrane protein</topology>
        <orientation evidence="3">Cytoplasmic side</orientation>
    </subcellularLocation>
    <subcellularLocation>
        <location evidence="2">Cytoplasm</location>
        <location evidence="2">Cytoskeleton</location>
    </subcellularLocation>
    <subcellularLocation>
        <location evidence="1">Cytoplasmic vesicle membrane</location>
        <topology evidence="1">Peripheral membrane protein</topology>
        <orientation evidence="1">Cytoplasmic side</orientation>
    </subcellularLocation>
</comment>
<dbReference type="PROSITE" id="PS51377">
    <property type="entry name" value="KIND"/>
    <property type="match status" value="1"/>
</dbReference>
<feature type="compositionally biased region" description="Basic and acidic residues" evidence="14">
    <location>
        <begin position="365"/>
        <end position="376"/>
    </location>
</feature>
<evidence type="ECO:0000313" key="17">
    <source>
        <dbReference type="RefSeq" id="XP_022254835.1"/>
    </source>
</evidence>
<evidence type="ECO:0000256" key="6">
    <source>
        <dbReference type="ARBA" id="ARBA00022475"/>
    </source>
</evidence>
<evidence type="ECO:0000256" key="9">
    <source>
        <dbReference type="ARBA" id="ARBA00022927"/>
    </source>
</evidence>
<feature type="region of interest" description="Disordered" evidence="14">
    <location>
        <begin position="347"/>
        <end position="428"/>
    </location>
</feature>
<dbReference type="InterPro" id="IPR011011">
    <property type="entry name" value="Znf_FYVE_PHD"/>
</dbReference>
<evidence type="ECO:0000256" key="4">
    <source>
        <dbReference type="ARBA" id="ARBA00010956"/>
    </source>
</evidence>
<dbReference type="RefSeq" id="XP_022254835.1">
    <property type="nucleotide sequence ID" value="XM_022399127.1"/>
</dbReference>